<keyword evidence="3 9" id="KW-1003">Cell membrane</keyword>
<proteinExistence type="inferred from homology"/>
<dbReference type="GO" id="GO:0008320">
    <property type="term" value="F:protein transmembrane transporter activity"/>
    <property type="evidence" value="ECO:0007669"/>
    <property type="project" value="UniProtKB-UniRule"/>
</dbReference>
<dbReference type="InterPro" id="IPR006312">
    <property type="entry name" value="TatA/E"/>
</dbReference>
<dbReference type="Pfam" id="PF02416">
    <property type="entry name" value="TatA_B_E"/>
    <property type="match status" value="1"/>
</dbReference>
<evidence type="ECO:0000256" key="4">
    <source>
        <dbReference type="ARBA" id="ARBA00022692"/>
    </source>
</evidence>
<keyword evidence="4 9" id="KW-0812">Transmembrane</keyword>
<dbReference type="Proteomes" id="UP000612893">
    <property type="component" value="Unassembled WGS sequence"/>
</dbReference>
<dbReference type="EMBL" id="JAEKNR010000121">
    <property type="protein sequence ID" value="MBJ7598686.1"/>
    <property type="molecule type" value="Genomic_DNA"/>
</dbReference>
<evidence type="ECO:0000256" key="6">
    <source>
        <dbReference type="ARBA" id="ARBA00022989"/>
    </source>
</evidence>
<comment type="function">
    <text evidence="9">Part of the twin-arginine translocation (Tat) system that transports large folded proteins containing a characteristic twin-arginine motif in their signal peptide across membranes. TatA could form the protein-conducting channel of the Tat system.</text>
</comment>
<evidence type="ECO:0000256" key="10">
    <source>
        <dbReference type="SAM" id="MobiDB-lite"/>
    </source>
</evidence>
<dbReference type="RefSeq" id="WP_338201891.1">
    <property type="nucleotide sequence ID" value="NZ_JAEKNR010000121.1"/>
</dbReference>
<dbReference type="PANTHER" id="PTHR42982">
    <property type="entry name" value="SEC-INDEPENDENT PROTEIN TRANSLOCASE PROTEIN TATA"/>
    <property type="match status" value="1"/>
</dbReference>
<comment type="subcellular location">
    <subcellularLocation>
        <location evidence="1 9">Cell membrane</location>
        <topology evidence="1 9">Single-pass membrane protein</topology>
    </subcellularLocation>
</comment>
<dbReference type="GO" id="GO:0033281">
    <property type="term" value="C:TAT protein transport complex"/>
    <property type="evidence" value="ECO:0007669"/>
    <property type="project" value="UniProtKB-UniRule"/>
</dbReference>
<evidence type="ECO:0000256" key="5">
    <source>
        <dbReference type="ARBA" id="ARBA00022927"/>
    </source>
</evidence>
<evidence type="ECO:0000256" key="2">
    <source>
        <dbReference type="ARBA" id="ARBA00022448"/>
    </source>
</evidence>
<evidence type="ECO:0000256" key="9">
    <source>
        <dbReference type="HAMAP-Rule" id="MF_00236"/>
    </source>
</evidence>
<feature type="region of interest" description="Disordered" evidence="10">
    <location>
        <begin position="42"/>
        <end position="82"/>
    </location>
</feature>
<keyword evidence="5 9" id="KW-0653">Protein transport</keyword>
<dbReference type="Gene3D" id="1.20.5.3310">
    <property type="match status" value="1"/>
</dbReference>
<evidence type="ECO:0000256" key="3">
    <source>
        <dbReference type="ARBA" id="ARBA00022475"/>
    </source>
</evidence>
<dbReference type="PANTHER" id="PTHR42982:SF1">
    <property type="entry name" value="SEC-INDEPENDENT PROTEIN TRANSLOCASE PROTEIN TATA"/>
    <property type="match status" value="1"/>
</dbReference>
<dbReference type="NCBIfam" id="NF011430">
    <property type="entry name" value="PRK14861.1"/>
    <property type="match status" value="1"/>
</dbReference>
<comment type="subunit">
    <text evidence="9">Forms a complex with TatC.</text>
</comment>
<dbReference type="GO" id="GO:0043953">
    <property type="term" value="P:protein transport by the Tat complex"/>
    <property type="evidence" value="ECO:0007669"/>
    <property type="project" value="UniProtKB-UniRule"/>
</dbReference>
<dbReference type="NCBIfam" id="TIGR01411">
    <property type="entry name" value="tatAE"/>
    <property type="match status" value="1"/>
</dbReference>
<evidence type="ECO:0000313" key="12">
    <source>
        <dbReference type="Proteomes" id="UP000612893"/>
    </source>
</evidence>
<evidence type="ECO:0000256" key="1">
    <source>
        <dbReference type="ARBA" id="ARBA00004162"/>
    </source>
</evidence>
<feature type="compositionally biased region" description="Low complexity" evidence="10">
    <location>
        <begin position="61"/>
        <end position="71"/>
    </location>
</feature>
<protein>
    <recommendedName>
        <fullName evidence="9">Sec-independent protein translocase protein TatA</fullName>
    </recommendedName>
</protein>
<evidence type="ECO:0000256" key="8">
    <source>
        <dbReference type="ARBA" id="ARBA00023136"/>
    </source>
</evidence>
<dbReference type="InterPro" id="IPR003369">
    <property type="entry name" value="TatA/B/E"/>
</dbReference>
<organism evidence="11 12">
    <name type="scientific">Candidatus Nephthysia bennettiae</name>
    <dbReference type="NCBI Taxonomy" id="3127016"/>
    <lineage>
        <taxon>Bacteria</taxon>
        <taxon>Bacillati</taxon>
        <taxon>Candidatus Dormiibacterota</taxon>
        <taxon>Candidatus Dormibacteria</taxon>
        <taxon>Candidatus Dormibacterales</taxon>
        <taxon>Candidatus Dormibacteraceae</taxon>
        <taxon>Candidatus Nephthysia</taxon>
    </lineage>
</organism>
<keyword evidence="12" id="KW-1185">Reference proteome</keyword>
<name>A0A934N7M1_9BACT</name>
<keyword evidence="2 9" id="KW-0813">Transport</keyword>
<feature type="transmembrane region" description="Helical" evidence="9">
    <location>
        <begin position="6"/>
        <end position="26"/>
    </location>
</feature>
<comment type="similarity">
    <text evidence="9">Belongs to the TatA/E family.</text>
</comment>
<comment type="caution">
    <text evidence="11">The sequence shown here is derived from an EMBL/GenBank/DDBJ whole genome shotgun (WGS) entry which is preliminary data.</text>
</comment>
<evidence type="ECO:0000256" key="7">
    <source>
        <dbReference type="ARBA" id="ARBA00023010"/>
    </source>
</evidence>
<keyword evidence="8 9" id="KW-0472">Membrane</keyword>
<dbReference type="HAMAP" id="MF_00236">
    <property type="entry name" value="TatA_E"/>
    <property type="match status" value="1"/>
</dbReference>
<feature type="compositionally biased region" description="Basic and acidic residues" evidence="10">
    <location>
        <begin position="42"/>
        <end position="60"/>
    </location>
</feature>
<gene>
    <name evidence="9" type="primary">tatA</name>
    <name evidence="11" type="ORF">JF922_11460</name>
</gene>
<reference evidence="11" key="1">
    <citation type="submission" date="2020-10" db="EMBL/GenBank/DDBJ databases">
        <title>Ca. Dormibacterota MAGs.</title>
        <authorList>
            <person name="Montgomery K."/>
        </authorList>
    </citation>
    <scope>NUCLEOTIDE SEQUENCE [LARGE SCALE GENOMIC DNA]</scope>
    <source>
        <strain evidence="11">SC8812_S17_10</strain>
    </source>
</reference>
<keyword evidence="6 9" id="KW-1133">Transmembrane helix</keyword>
<keyword evidence="7 9" id="KW-0811">Translocation</keyword>
<dbReference type="AlphaFoldDB" id="A0A934N7M1"/>
<sequence length="82" mass="8861">MPFGVHPGFLIILLVIVLVVFGPGKLPELGSAVGRGIREFRKESDKVMDEMKPSTSDKESPAPTTPATARTEVPEAELEQKS</sequence>
<evidence type="ECO:0000313" key="11">
    <source>
        <dbReference type="EMBL" id="MBJ7598686.1"/>
    </source>
</evidence>
<accession>A0A934N7M1</accession>